<name>A0AC61MYM4_9FIRM</name>
<evidence type="ECO:0000313" key="2">
    <source>
        <dbReference type="Proteomes" id="UP000682782"/>
    </source>
</evidence>
<organism evidence="1 2">
    <name type="scientific">Aristaeella hokkaidonensis</name>
    <dbReference type="NCBI Taxonomy" id="3046382"/>
    <lineage>
        <taxon>Bacteria</taxon>
        <taxon>Bacillati</taxon>
        <taxon>Bacillota</taxon>
        <taxon>Clostridia</taxon>
        <taxon>Eubacteriales</taxon>
        <taxon>Aristaeellaceae</taxon>
        <taxon>Aristaeella</taxon>
    </lineage>
</organism>
<reference evidence="1" key="1">
    <citation type="submission" date="2021-01" db="EMBL/GenBank/DDBJ databases">
        <title>Complete genome sequence of Clostridiales bacterium R-7.</title>
        <authorList>
            <person name="Mahoney-Kurpe S.C."/>
            <person name="Palevich N."/>
            <person name="Koike S."/>
            <person name="Moon C.D."/>
            <person name="Attwood G.T."/>
        </authorList>
    </citation>
    <scope>NUCLEOTIDE SEQUENCE</scope>
    <source>
        <strain evidence="1">R-7</strain>
    </source>
</reference>
<protein>
    <submittedName>
        <fullName evidence="1">SpoIIE family protein phosphatase</fullName>
    </submittedName>
</protein>
<evidence type="ECO:0000313" key="1">
    <source>
        <dbReference type="EMBL" id="QUC68181.1"/>
    </source>
</evidence>
<dbReference type="EMBL" id="CP068393">
    <property type="protein sequence ID" value="QUC68181.1"/>
    <property type="molecule type" value="Genomic_DNA"/>
</dbReference>
<accession>A0AC61MYM4</accession>
<keyword evidence="2" id="KW-1185">Reference proteome</keyword>
<proteinExistence type="predicted"/>
<sequence>MTILLSLLAYGGLTMYQSGMLSQLAAETSQKQQDTITDTTVGIMDQVVRENMERSSVLEAQITDDMFRSAKTRVMFLADYATEVFAHPENYTPHTYAPPKPENEGKLATQVLMADDVDPNDPEIQKNLGLVASMSETMISLCSVTDIANIYLGMPDGTFFSVSRNSGQWFLEDGSMKNYDVRTRHWYQQAEAEGKLCFSDVEVDATTGQMNIVCAMPIYYPDGKLAAVAGADVYLNDIMESLGASDVEGGFRAAVNHDGHVLFTTSTEPEFQARISAEAADLRTGENTELGQLVTDALEDQTDIRIVKLGSGNYYMMGVPLETVSWTLITAFSEERAETPVDMLQEKYTEIQSEATSTYRQKANNSKTIAFICIAGLAALLLLNTVIVGKRIVRPLNKITKRITELGEENPEFKMEETFRTGDEIEVLAESFADLSHKTVEYVGEVRRVTAENERIGTELNLARRIQAEMLPNIFPPFPERTDMNIYASMQPAKEVGGDFYDFFLIDNEHLGLVMADVSGKGVPAALFMMAAKILVQNHTMNGGSPAEVLQKVNNQICQKNKEQMFVTVWLGILNLKTGLLTAANAGHEYPILQGEDGRYELVKDKHGFVIGGLENVKYKDYTLQLNRGMKLFVYTDGIPEATNEAGEFYGTERLLETLNEHQGEDPTELIHHIHLDLKGFVGNAAQFDDVTMLCVQFLGTEPNEN</sequence>
<dbReference type="Proteomes" id="UP000682782">
    <property type="component" value="Chromosome"/>
</dbReference>
<gene>
    <name evidence="1" type="ORF">JYE49_05670</name>
</gene>